<dbReference type="EMBL" id="JACAGC010000022">
    <property type="protein sequence ID" value="KAF6289274.1"/>
    <property type="molecule type" value="Genomic_DNA"/>
</dbReference>
<name>A0A7J7SLW6_RHIFE</name>
<organism evidence="1 2">
    <name type="scientific">Rhinolophus ferrumequinum</name>
    <name type="common">Greater horseshoe bat</name>
    <dbReference type="NCBI Taxonomy" id="59479"/>
    <lineage>
        <taxon>Eukaryota</taxon>
        <taxon>Metazoa</taxon>
        <taxon>Chordata</taxon>
        <taxon>Craniata</taxon>
        <taxon>Vertebrata</taxon>
        <taxon>Euteleostomi</taxon>
        <taxon>Mammalia</taxon>
        <taxon>Eutheria</taxon>
        <taxon>Laurasiatheria</taxon>
        <taxon>Chiroptera</taxon>
        <taxon>Yinpterochiroptera</taxon>
        <taxon>Rhinolophoidea</taxon>
        <taxon>Rhinolophidae</taxon>
        <taxon>Rhinolophinae</taxon>
        <taxon>Rhinolophus</taxon>
    </lineage>
</organism>
<proteinExistence type="predicted"/>
<comment type="caution">
    <text evidence="1">The sequence shown here is derived from an EMBL/GenBank/DDBJ whole genome shotgun (WGS) entry which is preliminary data.</text>
</comment>
<gene>
    <name evidence="1" type="ORF">mRhiFer1_017665</name>
</gene>
<keyword evidence="1" id="KW-0255">Endonuclease</keyword>
<accession>A0A7J7SLW6</accession>
<keyword evidence="1" id="KW-0378">Hydrolase</keyword>
<keyword evidence="1" id="KW-0540">Nuclease</keyword>
<evidence type="ECO:0000313" key="2">
    <source>
        <dbReference type="Proteomes" id="UP000585614"/>
    </source>
</evidence>
<dbReference type="AlphaFoldDB" id="A0A7J7SLW6"/>
<dbReference type="GO" id="GO:0004519">
    <property type="term" value="F:endonuclease activity"/>
    <property type="evidence" value="ECO:0007669"/>
    <property type="project" value="UniProtKB-KW"/>
</dbReference>
<dbReference type="Proteomes" id="UP000585614">
    <property type="component" value="Unassembled WGS sequence"/>
</dbReference>
<protein>
    <submittedName>
        <fullName evidence="1">tRNA splicing endonuclease subunit 34</fullName>
    </submittedName>
</protein>
<reference evidence="1 2" key="1">
    <citation type="journal article" date="2020" name="Nature">
        <title>Six reference-quality genomes reveal evolution of bat adaptations.</title>
        <authorList>
            <person name="Jebb D."/>
            <person name="Huang Z."/>
            <person name="Pippel M."/>
            <person name="Hughes G.M."/>
            <person name="Lavrichenko K."/>
            <person name="Devanna P."/>
            <person name="Winkler S."/>
            <person name="Jermiin L.S."/>
            <person name="Skirmuntt E.C."/>
            <person name="Katzourakis A."/>
            <person name="Burkitt-Gray L."/>
            <person name="Ray D.A."/>
            <person name="Sullivan K.A.M."/>
            <person name="Roscito J.G."/>
            <person name="Kirilenko B.M."/>
            <person name="Davalos L.M."/>
            <person name="Corthals A.P."/>
            <person name="Power M.L."/>
            <person name="Jones G."/>
            <person name="Ransome R.D."/>
            <person name="Dechmann D.K.N."/>
            <person name="Locatelli A.G."/>
            <person name="Puechmaille S.J."/>
            <person name="Fedrigo O."/>
            <person name="Jarvis E.D."/>
            <person name="Hiller M."/>
            <person name="Vernes S.C."/>
            <person name="Myers E.W."/>
            <person name="Teeling E.C."/>
        </authorList>
    </citation>
    <scope>NUCLEOTIDE SEQUENCE [LARGE SCALE GENOMIC DNA]</scope>
    <source>
        <strain evidence="1">MRhiFer1</strain>
        <tissue evidence="1">Lung</tissue>
    </source>
</reference>
<sequence>MSYATASTETCGSEASSSVLLASSGATSWSIPVTHSVSMPTTSPSAGLLGTPSHSRTWFLLAASEPVSGRRCSSVLRSLMVRWSTPPFSGPACSELQRHMGCGCVFGKSLLDGPKFISAWEARTSSYLSLRLVFDSRFINTTSFLRPFLFQSTIGCVVL</sequence>
<evidence type="ECO:0000313" key="1">
    <source>
        <dbReference type="EMBL" id="KAF6289274.1"/>
    </source>
</evidence>